<dbReference type="GO" id="GO:0005524">
    <property type="term" value="F:ATP binding"/>
    <property type="evidence" value="ECO:0007669"/>
    <property type="project" value="UniProtKB-KW"/>
</dbReference>
<dbReference type="GO" id="GO:0033862">
    <property type="term" value="F:UMP kinase activity"/>
    <property type="evidence" value="ECO:0007669"/>
    <property type="project" value="UniProtKB-EC"/>
</dbReference>
<protein>
    <recommendedName>
        <fullName evidence="3">UMP kinase</fullName>
        <ecNumber evidence="3">2.7.4.22</ecNumber>
    </recommendedName>
    <alternativeName>
        <fullName evidence="9">Uridine monophosphate kinase</fullName>
    </alternativeName>
</protein>
<evidence type="ECO:0000256" key="6">
    <source>
        <dbReference type="ARBA" id="ARBA00022777"/>
    </source>
</evidence>
<name>A0A7C5NYQ7_THELI</name>
<evidence type="ECO:0000259" key="10">
    <source>
        <dbReference type="Pfam" id="PF00696"/>
    </source>
</evidence>
<evidence type="ECO:0000313" key="11">
    <source>
        <dbReference type="EMBL" id="HHI00048.1"/>
    </source>
</evidence>
<comment type="pathway">
    <text evidence="1">Pyrimidine metabolism; CTP biosynthesis via de novo pathway; UDP from UMP (UMPK route): step 1/1.</text>
</comment>
<reference evidence="11" key="1">
    <citation type="journal article" date="2020" name="mSystems">
        <title>Genome- and Community-Level Interaction Insights into Carbon Utilization and Element Cycling Functions of Hydrothermarchaeota in Hydrothermal Sediment.</title>
        <authorList>
            <person name="Zhou Z."/>
            <person name="Liu Y."/>
            <person name="Xu W."/>
            <person name="Pan J."/>
            <person name="Luo Z.H."/>
            <person name="Li M."/>
        </authorList>
    </citation>
    <scope>NUCLEOTIDE SEQUENCE [LARGE SCALE GENOMIC DNA]</scope>
    <source>
        <strain evidence="11">HyVt-93</strain>
    </source>
</reference>
<dbReference type="GO" id="GO:0006225">
    <property type="term" value="P:UDP biosynthetic process"/>
    <property type="evidence" value="ECO:0007669"/>
    <property type="project" value="TreeGrafter"/>
</dbReference>
<evidence type="ECO:0000256" key="7">
    <source>
        <dbReference type="ARBA" id="ARBA00022840"/>
    </source>
</evidence>
<keyword evidence="7" id="KW-0067">ATP-binding</keyword>
<comment type="similarity">
    <text evidence="2">Belongs to the UMP kinase family.</text>
</comment>
<keyword evidence="8" id="KW-0665">Pyrimidine biosynthesis</keyword>
<organism evidence="11">
    <name type="scientific">Thermococcus litoralis</name>
    <dbReference type="NCBI Taxonomy" id="2265"/>
    <lineage>
        <taxon>Archaea</taxon>
        <taxon>Methanobacteriati</taxon>
        <taxon>Methanobacteriota</taxon>
        <taxon>Thermococci</taxon>
        <taxon>Thermococcales</taxon>
        <taxon>Thermococcaceae</taxon>
        <taxon>Thermococcus</taxon>
    </lineage>
</organism>
<sequence>ALNADAKLLKELTYEDALKGQLKVMDAAAFSLCMENNIPIIVANILKENTLAKILLEGEKIGTLVHAKKE</sequence>
<evidence type="ECO:0000256" key="8">
    <source>
        <dbReference type="ARBA" id="ARBA00022975"/>
    </source>
</evidence>
<evidence type="ECO:0000256" key="1">
    <source>
        <dbReference type="ARBA" id="ARBA00004791"/>
    </source>
</evidence>
<evidence type="ECO:0000256" key="2">
    <source>
        <dbReference type="ARBA" id="ARBA00007614"/>
    </source>
</evidence>
<accession>A0A7C5NYQ7</accession>
<dbReference type="SUPFAM" id="SSF53633">
    <property type="entry name" value="Carbamate kinase-like"/>
    <property type="match status" value="1"/>
</dbReference>
<gene>
    <name evidence="11" type="primary">pyrH</name>
    <name evidence="11" type="ORF">ENL40_00995</name>
</gene>
<evidence type="ECO:0000256" key="9">
    <source>
        <dbReference type="ARBA" id="ARBA00032092"/>
    </source>
</evidence>
<feature type="domain" description="Aspartate/glutamate/uridylate kinase" evidence="10">
    <location>
        <begin position="3"/>
        <end position="44"/>
    </location>
</feature>
<dbReference type="InterPro" id="IPR036393">
    <property type="entry name" value="AceGlu_kinase-like_sf"/>
</dbReference>
<dbReference type="PANTHER" id="PTHR42833:SF4">
    <property type="entry name" value="URIDYLATE KINASE PUMPKIN, CHLOROPLASTIC"/>
    <property type="match status" value="1"/>
</dbReference>
<evidence type="ECO:0000256" key="4">
    <source>
        <dbReference type="ARBA" id="ARBA00022679"/>
    </source>
</evidence>
<dbReference type="AlphaFoldDB" id="A0A7C5NYQ7"/>
<keyword evidence="5" id="KW-0547">Nucleotide-binding</keyword>
<dbReference type="Pfam" id="PF00696">
    <property type="entry name" value="AA_kinase"/>
    <property type="match status" value="1"/>
</dbReference>
<comment type="caution">
    <text evidence="11">The sequence shown here is derived from an EMBL/GenBank/DDBJ whole genome shotgun (WGS) entry which is preliminary data.</text>
</comment>
<proteinExistence type="inferred from homology"/>
<evidence type="ECO:0000256" key="3">
    <source>
        <dbReference type="ARBA" id="ARBA00012899"/>
    </source>
</evidence>
<dbReference type="EMBL" id="DRTU01000045">
    <property type="protein sequence ID" value="HHI00048.1"/>
    <property type="molecule type" value="Genomic_DNA"/>
</dbReference>
<keyword evidence="4 11" id="KW-0808">Transferase</keyword>
<feature type="non-terminal residue" evidence="11">
    <location>
        <position position="1"/>
    </location>
</feature>
<dbReference type="PANTHER" id="PTHR42833">
    <property type="entry name" value="URIDYLATE KINASE"/>
    <property type="match status" value="1"/>
</dbReference>
<keyword evidence="6 11" id="KW-0418">Kinase</keyword>
<dbReference type="Proteomes" id="UP000886217">
    <property type="component" value="Unassembled WGS sequence"/>
</dbReference>
<dbReference type="Gene3D" id="3.40.1160.10">
    <property type="entry name" value="Acetylglutamate kinase-like"/>
    <property type="match status" value="1"/>
</dbReference>
<dbReference type="EC" id="2.7.4.22" evidence="3"/>
<evidence type="ECO:0000256" key="5">
    <source>
        <dbReference type="ARBA" id="ARBA00022741"/>
    </source>
</evidence>
<dbReference type="InterPro" id="IPR001048">
    <property type="entry name" value="Asp/Glu/Uridylate_kinase"/>
</dbReference>